<evidence type="ECO:0000256" key="6">
    <source>
        <dbReference type="RuleBase" id="RU003910"/>
    </source>
</evidence>
<dbReference type="Pfam" id="PF01084">
    <property type="entry name" value="Ribosomal_S18"/>
    <property type="match status" value="1"/>
</dbReference>
<name>A0A1F5S787_9BACT</name>
<dbReference type="HAMAP" id="MF_00270">
    <property type="entry name" value="Ribosomal_bS18"/>
    <property type="match status" value="1"/>
</dbReference>
<dbReference type="PRINTS" id="PR00974">
    <property type="entry name" value="RIBOSOMALS18"/>
</dbReference>
<proteinExistence type="inferred from homology"/>
<organism evidence="7 8">
    <name type="scientific">Candidatus Falkowbacteria bacterium RBG_13_39_14</name>
    <dbReference type="NCBI Taxonomy" id="1797985"/>
    <lineage>
        <taxon>Bacteria</taxon>
        <taxon>Candidatus Falkowiibacteriota</taxon>
    </lineage>
</organism>
<dbReference type="PANTHER" id="PTHR13479:SF40">
    <property type="entry name" value="SMALL RIBOSOMAL SUBUNIT PROTEIN BS18M"/>
    <property type="match status" value="1"/>
</dbReference>
<evidence type="ECO:0000256" key="5">
    <source>
        <dbReference type="HAMAP-Rule" id="MF_00270"/>
    </source>
</evidence>
<evidence type="ECO:0000256" key="1">
    <source>
        <dbReference type="ARBA" id="ARBA00005589"/>
    </source>
</evidence>
<evidence type="ECO:0000256" key="4">
    <source>
        <dbReference type="ARBA" id="ARBA00035141"/>
    </source>
</evidence>
<accession>A0A1F5S787</accession>
<dbReference type="PANTHER" id="PTHR13479">
    <property type="entry name" value="30S RIBOSOMAL PROTEIN S18"/>
    <property type="match status" value="1"/>
</dbReference>
<dbReference type="STRING" id="1797985.A2Y83_00035"/>
<dbReference type="Gene3D" id="4.10.640.10">
    <property type="entry name" value="Ribosomal protein S18"/>
    <property type="match status" value="1"/>
</dbReference>
<keyword evidence="3 5" id="KW-0687">Ribonucleoprotein</keyword>
<dbReference type="SUPFAM" id="SSF46911">
    <property type="entry name" value="Ribosomal protein S18"/>
    <property type="match status" value="1"/>
</dbReference>
<dbReference type="NCBIfam" id="TIGR00165">
    <property type="entry name" value="S18"/>
    <property type="match status" value="1"/>
</dbReference>
<comment type="similarity">
    <text evidence="1 5 6">Belongs to the bacterial ribosomal protein bS18 family.</text>
</comment>
<evidence type="ECO:0000313" key="8">
    <source>
        <dbReference type="Proteomes" id="UP000178323"/>
    </source>
</evidence>
<evidence type="ECO:0000256" key="3">
    <source>
        <dbReference type="ARBA" id="ARBA00023274"/>
    </source>
</evidence>
<protein>
    <recommendedName>
        <fullName evidence="4 5">Small ribosomal subunit protein bS18</fullName>
    </recommendedName>
</protein>
<dbReference type="GO" id="GO:0003735">
    <property type="term" value="F:structural constituent of ribosome"/>
    <property type="evidence" value="ECO:0007669"/>
    <property type="project" value="InterPro"/>
</dbReference>
<comment type="caution">
    <text evidence="7">The sequence shown here is derived from an EMBL/GenBank/DDBJ whole genome shotgun (WGS) entry which is preliminary data.</text>
</comment>
<dbReference type="AlphaFoldDB" id="A0A1F5S787"/>
<comment type="function">
    <text evidence="5">Binds as a heterodimer with protein bS6 to the central domain of the 16S rRNA, where it helps stabilize the platform of the 30S subunit.</text>
</comment>
<keyword evidence="2 5" id="KW-0689">Ribosomal protein</keyword>
<reference evidence="7 8" key="1">
    <citation type="journal article" date="2016" name="Nat. Commun.">
        <title>Thousands of microbial genomes shed light on interconnected biogeochemical processes in an aquifer system.</title>
        <authorList>
            <person name="Anantharaman K."/>
            <person name="Brown C.T."/>
            <person name="Hug L.A."/>
            <person name="Sharon I."/>
            <person name="Castelle C.J."/>
            <person name="Probst A.J."/>
            <person name="Thomas B.C."/>
            <person name="Singh A."/>
            <person name="Wilkins M.J."/>
            <person name="Karaoz U."/>
            <person name="Brodie E.L."/>
            <person name="Williams K.H."/>
            <person name="Hubbard S.S."/>
            <person name="Banfield J.F."/>
        </authorList>
    </citation>
    <scope>NUCLEOTIDE SEQUENCE [LARGE SCALE GENOMIC DNA]</scope>
</reference>
<dbReference type="InterPro" id="IPR001648">
    <property type="entry name" value="Ribosomal_bS18"/>
</dbReference>
<gene>
    <name evidence="5" type="primary">rpsR</name>
    <name evidence="7" type="ORF">A2Y83_00035</name>
</gene>
<dbReference type="InterPro" id="IPR036870">
    <property type="entry name" value="Ribosomal_bS18_sf"/>
</dbReference>
<dbReference type="InterPro" id="IPR018275">
    <property type="entry name" value="Ribosomal_bS18_CS"/>
</dbReference>
<sequence length="86" mass="10211">MAFRNQNNNRNNRNSKPIIKEKFCFFCVNGIKQLDYKETSYLKKFMTPYGKIAPRRRIGTCANHQRQLTTAIKRARIMALLPFTRQ</sequence>
<keyword evidence="5" id="KW-0694">RNA-binding</keyword>
<evidence type="ECO:0000256" key="2">
    <source>
        <dbReference type="ARBA" id="ARBA00022980"/>
    </source>
</evidence>
<dbReference type="GO" id="GO:0022627">
    <property type="term" value="C:cytosolic small ribosomal subunit"/>
    <property type="evidence" value="ECO:0007669"/>
    <property type="project" value="TreeGrafter"/>
</dbReference>
<comment type="subunit">
    <text evidence="5">Part of the 30S ribosomal subunit. Forms a tight heterodimer with protein bS6.</text>
</comment>
<dbReference type="EMBL" id="MFFS01000027">
    <property type="protein sequence ID" value="OGF22422.1"/>
    <property type="molecule type" value="Genomic_DNA"/>
</dbReference>
<evidence type="ECO:0000313" key="7">
    <source>
        <dbReference type="EMBL" id="OGF22422.1"/>
    </source>
</evidence>
<dbReference type="Proteomes" id="UP000178323">
    <property type="component" value="Unassembled WGS sequence"/>
</dbReference>
<dbReference type="GO" id="GO:0006412">
    <property type="term" value="P:translation"/>
    <property type="evidence" value="ECO:0007669"/>
    <property type="project" value="UniProtKB-UniRule"/>
</dbReference>
<dbReference type="PROSITE" id="PS00057">
    <property type="entry name" value="RIBOSOMAL_S18"/>
    <property type="match status" value="1"/>
</dbReference>
<dbReference type="GO" id="GO:0070181">
    <property type="term" value="F:small ribosomal subunit rRNA binding"/>
    <property type="evidence" value="ECO:0007669"/>
    <property type="project" value="TreeGrafter"/>
</dbReference>
<keyword evidence="5" id="KW-0699">rRNA-binding</keyword>